<evidence type="ECO:0000313" key="1">
    <source>
        <dbReference type="EMBL" id="RZB85871.1"/>
    </source>
</evidence>
<evidence type="ECO:0000313" key="2">
    <source>
        <dbReference type="Proteomes" id="UP000289340"/>
    </source>
</evidence>
<dbReference type="EMBL" id="QZWG01000010">
    <property type="protein sequence ID" value="RZB85871.1"/>
    <property type="molecule type" value="Genomic_DNA"/>
</dbReference>
<keyword evidence="2" id="KW-1185">Reference proteome</keyword>
<protein>
    <submittedName>
        <fullName evidence="1">Uncharacterized protein</fullName>
    </submittedName>
</protein>
<dbReference type="SMR" id="A0A445IIH7"/>
<dbReference type="Proteomes" id="UP000289340">
    <property type="component" value="Chromosome 10"/>
</dbReference>
<dbReference type="AlphaFoldDB" id="A0A445IIH7"/>
<accession>A0A445IIH7</accession>
<name>A0A445IIH7_GLYSO</name>
<gene>
    <name evidence="1" type="ORF">D0Y65_026106</name>
</gene>
<comment type="caution">
    <text evidence="1">The sequence shown here is derived from an EMBL/GenBank/DDBJ whole genome shotgun (WGS) entry which is preliminary data.</text>
</comment>
<sequence length="61" mass="6905">MVAFISSWHLNTWVCNAVPIKPLSLTFNFQQIKSSIKQLSPGDLLGIEQRLKPSRVLPKNN</sequence>
<proteinExistence type="predicted"/>
<reference evidence="1 2" key="1">
    <citation type="submission" date="2018-09" db="EMBL/GenBank/DDBJ databases">
        <title>A high-quality reference genome of wild soybean provides a powerful tool to mine soybean genomes.</title>
        <authorList>
            <person name="Xie M."/>
            <person name="Chung C.Y.L."/>
            <person name="Li M.-W."/>
            <person name="Wong F.-L."/>
            <person name="Chan T.-F."/>
            <person name="Lam H.-M."/>
        </authorList>
    </citation>
    <scope>NUCLEOTIDE SEQUENCE [LARGE SCALE GENOMIC DNA]</scope>
    <source>
        <strain evidence="2">cv. W05</strain>
        <tissue evidence="1">Hypocotyl of etiolated seedlings</tissue>
    </source>
</reference>
<organism evidence="1 2">
    <name type="scientific">Glycine soja</name>
    <name type="common">Wild soybean</name>
    <dbReference type="NCBI Taxonomy" id="3848"/>
    <lineage>
        <taxon>Eukaryota</taxon>
        <taxon>Viridiplantae</taxon>
        <taxon>Streptophyta</taxon>
        <taxon>Embryophyta</taxon>
        <taxon>Tracheophyta</taxon>
        <taxon>Spermatophyta</taxon>
        <taxon>Magnoliopsida</taxon>
        <taxon>eudicotyledons</taxon>
        <taxon>Gunneridae</taxon>
        <taxon>Pentapetalae</taxon>
        <taxon>rosids</taxon>
        <taxon>fabids</taxon>
        <taxon>Fabales</taxon>
        <taxon>Fabaceae</taxon>
        <taxon>Papilionoideae</taxon>
        <taxon>50 kb inversion clade</taxon>
        <taxon>NPAAA clade</taxon>
        <taxon>indigoferoid/millettioid clade</taxon>
        <taxon>Phaseoleae</taxon>
        <taxon>Glycine</taxon>
        <taxon>Glycine subgen. Soja</taxon>
    </lineage>
</organism>